<dbReference type="InterPro" id="IPR000014">
    <property type="entry name" value="PAS"/>
</dbReference>
<evidence type="ECO:0000256" key="1">
    <source>
        <dbReference type="ARBA" id="ARBA00023224"/>
    </source>
</evidence>
<dbReference type="Gene3D" id="6.10.340.10">
    <property type="match status" value="1"/>
</dbReference>
<evidence type="ECO:0000259" key="8">
    <source>
        <dbReference type="PROSITE" id="PS50113"/>
    </source>
</evidence>
<evidence type="ECO:0000256" key="4">
    <source>
        <dbReference type="SAM" id="Coils"/>
    </source>
</evidence>
<dbReference type="Pfam" id="PF00672">
    <property type="entry name" value="HAMP"/>
    <property type="match status" value="1"/>
</dbReference>
<dbReference type="CDD" id="cd11386">
    <property type="entry name" value="MCP_signal"/>
    <property type="match status" value="1"/>
</dbReference>
<evidence type="ECO:0000259" key="6">
    <source>
        <dbReference type="PROSITE" id="PS50111"/>
    </source>
</evidence>
<sequence>MIFGNLKIGKKLLVGFGLTLVVMLSSFAISVFYLRAIDRESMAVSEHYLPYAFQAEAMEKDLLKIQQDFFALANEHVPDPKRQLGLKDRRDAFNRNLVMFQGMFAKMGNREYQEKTAEIGATFDEFISLGEAMIQAFHSQGMEAGHEQSKAFDAKAVELENKVETLRTRQADVVRNASEDVSNDINVILLVMLLTGSIAILCGLAMALLLNSNIARPITRIASIARKIADGEMSLRIEAASRDEIGELSAAFNFLVDKVETMLTLNRTVLNSIPDPVLMVDAQRSIILANQATANFAETNADSLIGKSCAEIFGASICMGETCPAVKPGGGHTTDELMQCQKGGHSVYFQPYADTVRDKNGQNLGIIEVLRDVTGLVRKEEVITQGYQRMSKVHANIKEVANQIANVSREVTRQVQEVSEGTIEQKERVKETVLSMGQLRETVAEVAKNATLVSEQANKARSKAQEGSEIVRRSVDAISVVHTLAGGLKEDTSALGQKASSIGQIIEVITDIADQTNLLALNAAIEAARAGEAGKGFAVVADEVRKLAEKTMKATMEVGRAIESIQKGVGQNIRNMDQAVHAIDSATNLANLSGNALAEIVPLVDATSDQVRSIAAAAEEQSATCEDVVKNIGDVNEISINTAGGMDRTTKAIFSLSALARDLEDLAEKK</sequence>
<dbReference type="PROSITE" id="PS50885">
    <property type="entry name" value="HAMP"/>
    <property type="match status" value="1"/>
</dbReference>
<feature type="coiled-coil region" evidence="4">
    <location>
        <begin position="149"/>
        <end position="176"/>
    </location>
</feature>
<dbReference type="InterPro" id="IPR004089">
    <property type="entry name" value="MCPsignal_dom"/>
</dbReference>
<accession>A0ABY9R3K7</accession>
<feature type="domain" description="HAMP" evidence="9">
    <location>
        <begin position="212"/>
        <end position="264"/>
    </location>
</feature>
<keyword evidence="5" id="KW-1133">Transmembrane helix</keyword>
<protein>
    <submittedName>
        <fullName evidence="10">Methyl-accepting chemotaxis protein</fullName>
    </submittedName>
</protein>
<dbReference type="SUPFAM" id="SSF55785">
    <property type="entry name" value="PYP-like sensor domain (PAS domain)"/>
    <property type="match status" value="1"/>
</dbReference>
<dbReference type="CDD" id="cd06225">
    <property type="entry name" value="HAMP"/>
    <property type="match status" value="1"/>
</dbReference>
<keyword evidence="4" id="KW-0175">Coiled coil</keyword>
<keyword evidence="5" id="KW-0472">Membrane</keyword>
<dbReference type="Proteomes" id="UP001180616">
    <property type="component" value="Chromosome"/>
</dbReference>
<evidence type="ECO:0000259" key="7">
    <source>
        <dbReference type="PROSITE" id="PS50112"/>
    </source>
</evidence>
<feature type="coiled-coil region" evidence="4">
    <location>
        <begin position="390"/>
        <end position="417"/>
    </location>
</feature>
<feature type="transmembrane region" description="Helical" evidence="5">
    <location>
        <begin position="12"/>
        <end position="34"/>
    </location>
</feature>
<evidence type="ECO:0000259" key="9">
    <source>
        <dbReference type="PROSITE" id="PS50885"/>
    </source>
</evidence>
<evidence type="ECO:0000256" key="5">
    <source>
        <dbReference type="SAM" id="Phobius"/>
    </source>
</evidence>
<evidence type="ECO:0000313" key="10">
    <source>
        <dbReference type="EMBL" id="WMW66340.1"/>
    </source>
</evidence>
<feature type="transmembrane region" description="Helical" evidence="5">
    <location>
        <begin position="187"/>
        <end position="210"/>
    </location>
</feature>
<keyword evidence="5" id="KW-0812">Transmembrane</keyword>
<dbReference type="Pfam" id="PF08448">
    <property type="entry name" value="PAS_4"/>
    <property type="match status" value="1"/>
</dbReference>
<dbReference type="PANTHER" id="PTHR32089">
    <property type="entry name" value="METHYL-ACCEPTING CHEMOTAXIS PROTEIN MCPB"/>
    <property type="match status" value="1"/>
</dbReference>
<dbReference type="InterPro" id="IPR003660">
    <property type="entry name" value="HAMP_dom"/>
</dbReference>
<organism evidence="10 11">
    <name type="scientific">Nitratidesulfovibrio liaohensis</name>
    <dbReference type="NCBI Taxonomy" id="2604158"/>
    <lineage>
        <taxon>Bacteria</taxon>
        <taxon>Pseudomonadati</taxon>
        <taxon>Thermodesulfobacteriota</taxon>
        <taxon>Desulfovibrionia</taxon>
        <taxon>Desulfovibrionales</taxon>
        <taxon>Desulfovibrionaceae</taxon>
        <taxon>Nitratidesulfovibrio</taxon>
    </lineage>
</organism>
<dbReference type="InterPro" id="IPR013656">
    <property type="entry name" value="PAS_4"/>
</dbReference>
<dbReference type="PROSITE" id="PS50113">
    <property type="entry name" value="PAC"/>
    <property type="match status" value="1"/>
</dbReference>
<feature type="domain" description="PAC" evidence="8">
    <location>
        <begin position="333"/>
        <end position="385"/>
    </location>
</feature>
<dbReference type="SMART" id="SM00283">
    <property type="entry name" value="MA"/>
    <property type="match status" value="1"/>
</dbReference>
<dbReference type="Gene3D" id="1.10.287.950">
    <property type="entry name" value="Methyl-accepting chemotaxis protein"/>
    <property type="match status" value="1"/>
</dbReference>
<dbReference type="SUPFAM" id="SSF58104">
    <property type="entry name" value="Methyl-accepting chemotaxis protein (MCP) signaling domain"/>
    <property type="match status" value="1"/>
</dbReference>
<dbReference type="SMART" id="SM00304">
    <property type="entry name" value="HAMP"/>
    <property type="match status" value="1"/>
</dbReference>
<dbReference type="RefSeq" id="WP_309542243.1">
    <property type="nucleotide sequence ID" value="NZ_CP133659.1"/>
</dbReference>
<dbReference type="InterPro" id="IPR035965">
    <property type="entry name" value="PAS-like_dom_sf"/>
</dbReference>
<dbReference type="PANTHER" id="PTHR32089:SF112">
    <property type="entry name" value="LYSOZYME-LIKE PROTEIN-RELATED"/>
    <property type="match status" value="1"/>
</dbReference>
<keyword evidence="1 3" id="KW-0807">Transducer</keyword>
<dbReference type="Pfam" id="PF00015">
    <property type="entry name" value="MCPsignal"/>
    <property type="match status" value="1"/>
</dbReference>
<evidence type="ECO:0000313" key="11">
    <source>
        <dbReference type="Proteomes" id="UP001180616"/>
    </source>
</evidence>
<dbReference type="EMBL" id="CP133659">
    <property type="protein sequence ID" value="WMW66340.1"/>
    <property type="molecule type" value="Genomic_DNA"/>
</dbReference>
<dbReference type="InterPro" id="IPR000700">
    <property type="entry name" value="PAS-assoc_C"/>
</dbReference>
<feature type="domain" description="PAS" evidence="7">
    <location>
        <begin position="267"/>
        <end position="308"/>
    </location>
</feature>
<dbReference type="Gene3D" id="3.30.450.20">
    <property type="entry name" value="PAS domain"/>
    <property type="match status" value="1"/>
</dbReference>
<name>A0ABY9R3K7_9BACT</name>
<comment type="similarity">
    <text evidence="2">Belongs to the methyl-accepting chemotaxis (MCP) protein family.</text>
</comment>
<reference evidence="10" key="1">
    <citation type="submission" date="2023-09" db="EMBL/GenBank/DDBJ databases">
        <authorList>
            <consortium name="CW5 consortium"/>
            <person name="Lu C.-W."/>
        </authorList>
    </citation>
    <scope>NUCLEOTIDE SEQUENCE</scope>
    <source>
        <strain evidence="10">KPS</strain>
    </source>
</reference>
<dbReference type="CDD" id="cd00130">
    <property type="entry name" value="PAS"/>
    <property type="match status" value="1"/>
</dbReference>
<evidence type="ECO:0000256" key="3">
    <source>
        <dbReference type="PROSITE-ProRule" id="PRU00284"/>
    </source>
</evidence>
<feature type="domain" description="Methyl-accepting transducer" evidence="6">
    <location>
        <begin position="400"/>
        <end position="636"/>
    </location>
</feature>
<gene>
    <name evidence="10" type="ORF">KPS_000907</name>
</gene>
<keyword evidence="11" id="KW-1185">Reference proteome</keyword>
<dbReference type="InterPro" id="IPR004090">
    <property type="entry name" value="Chemotax_Me-accpt_rcpt"/>
</dbReference>
<proteinExistence type="inferred from homology"/>
<dbReference type="PROSITE" id="PS50111">
    <property type="entry name" value="CHEMOTAXIS_TRANSDUC_2"/>
    <property type="match status" value="1"/>
</dbReference>
<dbReference type="PRINTS" id="PR00260">
    <property type="entry name" value="CHEMTRNSDUCR"/>
</dbReference>
<dbReference type="PROSITE" id="PS50112">
    <property type="entry name" value="PAS"/>
    <property type="match status" value="1"/>
</dbReference>
<evidence type="ECO:0000256" key="2">
    <source>
        <dbReference type="ARBA" id="ARBA00029447"/>
    </source>
</evidence>